<dbReference type="Pfam" id="PF02698">
    <property type="entry name" value="DUF218"/>
    <property type="match status" value="1"/>
</dbReference>
<protein>
    <recommendedName>
        <fullName evidence="2">DUF218 domain-containing protein</fullName>
    </recommendedName>
</protein>
<dbReference type="GO" id="GO:0043164">
    <property type="term" value="P:Gram-negative-bacterium-type cell wall biogenesis"/>
    <property type="evidence" value="ECO:0007669"/>
    <property type="project" value="TreeGrafter"/>
</dbReference>
<dbReference type="InterPro" id="IPR051599">
    <property type="entry name" value="Cell_Envelope_Assoc"/>
</dbReference>
<evidence type="ECO:0000259" key="2">
    <source>
        <dbReference type="Pfam" id="PF02698"/>
    </source>
</evidence>
<sequence length="285" mass="31278">MGHPDRVELDCFCHGSGMHQVRAMAFWLKKFVAYFCMPLPVVLGCLSLGLWFMARRPDSRWGRRLVAAALLTLLTLSQPILSRWLLQPLESAYPPIPEIAANQALPAPLAACRYIVVLGGGNADSPGMAAIDRLSTSALGRITEAVRLARLLPTAQLILSGPSEDGGKPHAEVLRAAAISLGIDPARIRLIVTAHDTDDEALTVKSIVGDAPIALVTSAWHMPRAAGLFLKQQVRIIPCPTDYLAKAPAHFDWHDLAWDAESFQRSTFAIHEYLGLLWTRLRNQR</sequence>
<evidence type="ECO:0000313" key="3">
    <source>
        <dbReference type="EMBL" id="OIR13514.1"/>
    </source>
</evidence>
<comment type="caution">
    <text evidence="3">The sequence shown here is derived from an EMBL/GenBank/DDBJ whole genome shotgun (WGS) entry which is preliminary data.</text>
</comment>
<dbReference type="GO" id="GO:0005886">
    <property type="term" value="C:plasma membrane"/>
    <property type="evidence" value="ECO:0007669"/>
    <property type="project" value="TreeGrafter"/>
</dbReference>
<reference evidence="3" key="1">
    <citation type="submission" date="2016-10" db="EMBL/GenBank/DDBJ databases">
        <title>Sequence of Gallionella enrichment culture.</title>
        <authorList>
            <person name="Poehlein A."/>
            <person name="Muehling M."/>
            <person name="Daniel R."/>
        </authorList>
    </citation>
    <scope>NUCLEOTIDE SEQUENCE</scope>
</reference>
<dbReference type="AlphaFoldDB" id="A0A1J5SY62"/>
<organism evidence="3">
    <name type="scientific">mine drainage metagenome</name>
    <dbReference type="NCBI Taxonomy" id="410659"/>
    <lineage>
        <taxon>unclassified sequences</taxon>
        <taxon>metagenomes</taxon>
        <taxon>ecological metagenomes</taxon>
    </lineage>
</organism>
<dbReference type="CDD" id="cd06259">
    <property type="entry name" value="YdcF-like"/>
    <property type="match status" value="1"/>
</dbReference>
<keyword evidence="1" id="KW-0472">Membrane</keyword>
<proteinExistence type="predicted"/>
<dbReference type="PANTHER" id="PTHR30336">
    <property type="entry name" value="INNER MEMBRANE PROTEIN, PROBABLE PERMEASE"/>
    <property type="match status" value="1"/>
</dbReference>
<dbReference type="InterPro" id="IPR003848">
    <property type="entry name" value="DUF218"/>
</dbReference>
<keyword evidence="1" id="KW-1133">Transmembrane helix</keyword>
<feature type="domain" description="DUF218" evidence="2">
    <location>
        <begin position="114"/>
        <end position="275"/>
    </location>
</feature>
<feature type="transmembrane region" description="Helical" evidence="1">
    <location>
        <begin position="65"/>
        <end position="86"/>
    </location>
</feature>
<name>A0A1J5SY62_9ZZZZ</name>
<dbReference type="PANTHER" id="PTHR30336:SF4">
    <property type="entry name" value="ENVELOPE BIOGENESIS FACTOR ELYC"/>
    <property type="match status" value="1"/>
</dbReference>
<gene>
    <name evidence="3" type="ORF">GALL_53300</name>
</gene>
<evidence type="ECO:0000256" key="1">
    <source>
        <dbReference type="SAM" id="Phobius"/>
    </source>
</evidence>
<accession>A0A1J5SY62</accession>
<dbReference type="EMBL" id="MLJW01000014">
    <property type="protein sequence ID" value="OIR13514.1"/>
    <property type="molecule type" value="Genomic_DNA"/>
</dbReference>
<keyword evidence="1" id="KW-0812">Transmembrane</keyword>
<dbReference type="GO" id="GO:0000270">
    <property type="term" value="P:peptidoglycan metabolic process"/>
    <property type="evidence" value="ECO:0007669"/>
    <property type="project" value="TreeGrafter"/>
</dbReference>
<feature type="transmembrane region" description="Helical" evidence="1">
    <location>
        <begin position="31"/>
        <end position="53"/>
    </location>
</feature>